<evidence type="ECO:0000259" key="6">
    <source>
        <dbReference type="PROSITE" id="PS50060"/>
    </source>
</evidence>
<dbReference type="Proteomes" id="UP001153737">
    <property type="component" value="Chromosome 2"/>
</dbReference>
<dbReference type="InterPro" id="IPR001212">
    <property type="entry name" value="Somatomedin_B_dom"/>
</dbReference>
<evidence type="ECO:0000256" key="1">
    <source>
        <dbReference type="ARBA" id="ARBA00023157"/>
    </source>
</evidence>
<keyword evidence="2" id="KW-0768">Sushi</keyword>
<sequence>MKILMYFLWFLSFNWDFVLIYGSTKQSCPMITIKNGIAKRRSRSRMVRFKCNRGYFLAGEMHSMCSHGKWDPLPPKCVRPTCKPIGQQPNNNILWNHPSHSGAVQHFLCKTGYTLKGPSAIYCDGMKWDNNAPICLPWNTKPKLFCDFETEDLCGYTHDLNHDFDWKRENYNTPSGSIGTGPSFDHTKGMLQDGYYMYIESSSKNENDTARLLSPVYDKMDGEVCIEFFYHMFGSTIGSLRVYLRKASEKWNFNPKAVIFSKSGNQGDKWYRGYERLGKIDDDFQIIFEGVRGHGYVSDIAIDDIKIINNCKAEESITSTTEDNIGTEIIPIIDSCDKRCGQKESVGNDSYRLTCDCDDDCFDNNRCCPDYYDICNTLTTESNGLTTVIEETTTNTVTKSPVSKTTPKITKSLVRLSSTSTRPISKVTTPRIPTTTPTNTTKPAILPPVIVTKPIIIHIQPPPTTPDIIRKVFPTSTPLPNITDIHYSKPITEQVHKEIDGNDIEEVPRPTKNDEGLLIPDDDGSFSKEYWSDENDNRFDTPYQRNFSVNDKLLSQLASDSPNVNVLSIVISVIGIGVVASIVVFVVVRKYRWPRRRIHFSNGESQSDVRFLTNEEIIDLSLDTECYDN</sequence>
<dbReference type="Pfam" id="PF00629">
    <property type="entry name" value="MAM"/>
    <property type="match status" value="1"/>
</dbReference>
<dbReference type="Pfam" id="PF01033">
    <property type="entry name" value="Somatomedin_B"/>
    <property type="match status" value="1"/>
</dbReference>
<evidence type="ECO:0000256" key="4">
    <source>
        <dbReference type="SAM" id="Phobius"/>
    </source>
</evidence>
<dbReference type="InterPro" id="IPR013320">
    <property type="entry name" value="ConA-like_dom_sf"/>
</dbReference>
<dbReference type="InterPro" id="IPR000998">
    <property type="entry name" value="MAM_dom"/>
</dbReference>
<feature type="domain" description="Sushi" evidence="7">
    <location>
        <begin position="80"/>
        <end position="137"/>
    </location>
</feature>
<dbReference type="SUPFAM" id="SSF57535">
    <property type="entry name" value="Complement control module/SCR domain"/>
    <property type="match status" value="2"/>
</dbReference>
<accession>A0A9P0DRN7</accession>
<dbReference type="PROSITE" id="PS50958">
    <property type="entry name" value="SMB_2"/>
    <property type="match status" value="1"/>
</dbReference>
<protein>
    <submittedName>
        <fullName evidence="9">Uncharacterized protein</fullName>
    </submittedName>
</protein>
<dbReference type="InterPro" id="IPR051560">
    <property type="entry name" value="MAM_domain-containing"/>
</dbReference>
<evidence type="ECO:0000256" key="2">
    <source>
        <dbReference type="PROSITE-ProRule" id="PRU00302"/>
    </source>
</evidence>
<feature type="region of interest" description="Disordered" evidence="3">
    <location>
        <begin position="420"/>
        <end position="443"/>
    </location>
</feature>
<dbReference type="InterPro" id="IPR035976">
    <property type="entry name" value="Sushi/SCR/CCP_sf"/>
</dbReference>
<dbReference type="SUPFAM" id="SSF49899">
    <property type="entry name" value="Concanavalin A-like lectins/glucanases"/>
    <property type="match status" value="1"/>
</dbReference>
<feature type="compositionally biased region" description="Low complexity" evidence="3">
    <location>
        <begin position="428"/>
        <end position="443"/>
    </location>
</feature>
<keyword evidence="4" id="KW-0812">Transmembrane</keyword>
<dbReference type="SUPFAM" id="SSF90188">
    <property type="entry name" value="Somatomedin B domain"/>
    <property type="match status" value="1"/>
</dbReference>
<dbReference type="PANTHER" id="PTHR23282">
    <property type="entry name" value="APICAL ENDOSOMAL GLYCOPROTEIN PRECURSOR"/>
    <property type="match status" value="1"/>
</dbReference>
<dbReference type="GO" id="GO:0016020">
    <property type="term" value="C:membrane"/>
    <property type="evidence" value="ECO:0007669"/>
    <property type="project" value="InterPro"/>
</dbReference>
<dbReference type="Gene3D" id="2.10.70.10">
    <property type="entry name" value="Complement Module, domain 1"/>
    <property type="match status" value="2"/>
</dbReference>
<feature type="transmembrane region" description="Helical" evidence="4">
    <location>
        <begin position="566"/>
        <end position="588"/>
    </location>
</feature>
<dbReference type="CDD" id="cd00033">
    <property type="entry name" value="CCP"/>
    <property type="match status" value="2"/>
</dbReference>
<evidence type="ECO:0000256" key="3">
    <source>
        <dbReference type="SAM" id="MobiDB-lite"/>
    </source>
</evidence>
<dbReference type="SMART" id="SM00201">
    <property type="entry name" value="SO"/>
    <property type="match status" value="1"/>
</dbReference>
<keyword evidence="4" id="KW-1133">Transmembrane helix</keyword>
<dbReference type="PROSITE" id="PS50060">
    <property type="entry name" value="MAM_2"/>
    <property type="match status" value="1"/>
</dbReference>
<dbReference type="OrthoDB" id="6107927at2759"/>
<dbReference type="Gene3D" id="4.10.410.20">
    <property type="match status" value="1"/>
</dbReference>
<feature type="chain" id="PRO_5040105049" evidence="5">
    <location>
        <begin position="21"/>
        <end position="629"/>
    </location>
</feature>
<dbReference type="SMART" id="SM00137">
    <property type="entry name" value="MAM"/>
    <property type="match status" value="1"/>
</dbReference>
<feature type="domain" description="SMB" evidence="8">
    <location>
        <begin position="332"/>
        <end position="379"/>
    </location>
</feature>
<name>A0A9P0DRN7_PHACE</name>
<dbReference type="PANTHER" id="PTHR23282:SF101">
    <property type="entry name" value="MAM DOMAIN-CONTAINING PROTEIN"/>
    <property type="match status" value="1"/>
</dbReference>
<dbReference type="Pfam" id="PF00084">
    <property type="entry name" value="Sushi"/>
    <property type="match status" value="2"/>
</dbReference>
<gene>
    <name evidence="9" type="ORF">PHAECO_LOCUS6771</name>
</gene>
<evidence type="ECO:0000259" key="7">
    <source>
        <dbReference type="PROSITE" id="PS50923"/>
    </source>
</evidence>
<organism evidence="9 10">
    <name type="scientific">Phaedon cochleariae</name>
    <name type="common">Mustard beetle</name>
    <dbReference type="NCBI Taxonomy" id="80249"/>
    <lineage>
        <taxon>Eukaryota</taxon>
        <taxon>Metazoa</taxon>
        <taxon>Ecdysozoa</taxon>
        <taxon>Arthropoda</taxon>
        <taxon>Hexapoda</taxon>
        <taxon>Insecta</taxon>
        <taxon>Pterygota</taxon>
        <taxon>Neoptera</taxon>
        <taxon>Endopterygota</taxon>
        <taxon>Coleoptera</taxon>
        <taxon>Polyphaga</taxon>
        <taxon>Cucujiformia</taxon>
        <taxon>Chrysomeloidea</taxon>
        <taxon>Chrysomelidae</taxon>
        <taxon>Chrysomelinae</taxon>
        <taxon>Chrysomelini</taxon>
        <taxon>Phaedon</taxon>
    </lineage>
</organism>
<reference evidence="9" key="1">
    <citation type="submission" date="2022-01" db="EMBL/GenBank/DDBJ databases">
        <authorList>
            <person name="King R."/>
        </authorList>
    </citation>
    <scope>NUCLEOTIDE SEQUENCE</scope>
</reference>
<dbReference type="CDD" id="cd06263">
    <property type="entry name" value="MAM"/>
    <property type="match status" value="1"/>
</dbReference>
<evidence type="ECO:0000313" key="9">
    <source>
        <dbReference type="EMBL" id="CAH1155518.1"/>
    </source>
</evidence>
<keyword evidence="4" id="KW-0472">Membrane</keyword>
<comment type="caution">
    <text evidence="2">Lacks conserved residue(s) required for the propagation of feature annotation.</text>
</comment>
<evidence type="ECO:0000256" key="5">
    <source>
        <dbReference type="SAM" id="SignalP"/>
    </source>
</evidence>
<dbReference type="InterPro" id="IPR000436">
    <property type="entry name" value="Sushi_SCR_CCP_dom"/>
</dbReference>
<dbReference type="PROSITE" id="PS50923">
    <property type="entry name" value="SUSHI"/>
    <property type="match status" value="2"/>
</dbReference>
<keyword evidence="10" id="KW-1185">Reference proteome</keyword>
<dbReference type="Gene3D" id="2.60.120.200">
    <property type="match status" value="1"/>
</dbReference>
<feature type="domain" description="Sushi" evidence="7">
    <location>
        <begin position="26"/>
        <end position="79"/>
    </location>
</feature>
<proteinExistence type="predicted"/>
<reference evidence="9" key="2">
    <citation type="submission" date="2022-10" db="EMBL/GenBank/DDBJ databases">
        <authorList>
            <consortium name="ENA_rothamsted_submissions"/>
            <consortium name="culmorum"/>
            <person name="King R."/>
        </authorList>
    </citation>
    <scope>NUCLEOTIDE SEQUENCE</scope>
</reference>
<dbReference type="PRINTS" id="PR00020">
    <property type="entry name" value="MAMDOMAIN"/>
</dbReference>
<dbReference type="AlphaFoldDB" id="A0A9P0DRN7"/>
<dbReference type="SMART" id="SM00032">
    <property type="entry name" value="CCP"/>
    <property type="match status" value="2"/>
</dbReference>
<dbReference type="PROSITE" id="PS00524">
    <property type="entry name" value="SMB_1"/>
    <property type="match status" value="1"/>
</dbReference>
<evidence type="ECO:0000313" key="10">
    <source>
        <dbReference type="Proteomes" id="UP001153737"/>
    </source>
</evidence>
<evidence type="ECO:0000259" key="8">
    <source>
        <dbReference type="PROSITE" id="PS50958"/>
    </source>
</evidence>
<keyword evidence="5" id="KW-0732">Signal</keyword>
<dbReference type="EMBL" id="OU896708">
    <property type="protein sequence ID" value="CAH1155518.1"/>
    <property type="molecule type" value="Genomic_DNA"/>
</dbReference>
<keyword evidence="1" id="KW-1015">Disulfide bond</keyword>
<dbReference type="InterPro" id="IPR036024">
    <property type="entry name" value="Somatomedin_B-like_dom_sf"/>
</dbReference>
<feature type="signal peptide" evidence="5">
    <location>
        <begin position="1"/>
        <end position="20"/>
    </location>
</feature>
<feature type="domain" description="MAM" evidence="6">
    <location>
        <begin position="144"/>
        <end position="313"/>
    </location>
</feature>